<organism evidence="1 2">
    <name type="scientific">Lepisosteus oculatus</name>
    <name type="common">Spotted gar</name>
    <dbReference type="NCBI Taxonomy" id="7918"/>
    <lineage>
        <taxon>Eukaryota</taxon>
        <taxon>Metazoa</taxon>
        <taxon>Chordata</taxon>
        <taxon>Craniata</taxon>
        <taxon>Vertebrata</taxon>
        <taxon>Euteleostomi</taxon>
        <taxon>Actinopterygii</taxon>
        <taxon>Neopterygii</taxon>
        <taxon>Holostei</taxon>
        <taxon>Semionotiformes</taxon>
        <taxon>Lepisosteidae</taxon>
        <taxon>Lepisosteus</taxon>
    </lineage>
</organism>
<dbReference type="GO" id="GO:0005524">
    <property type="term" value="F:ATP binding"/>
    <property type="evidence" value="ECO:0007669"/>
    <property type="project" value="InterPro"/>
</dbReference>
<reference evidence="1" key="3">
    <citation type="submission" date="2025-09" db="UniProtKB">
        <authorList>
            <consortium name="Ensembl"/>
        </authorList>
    </citation>
    <scope>IDENTIFICATION</scope>
</reference>
<dbReference type="SUPFAM" id="SSF48592">
    <property type="entry name" value="GroEL equatorial domain-like"/>
    <property type="match status" value="1"/>
</dbReference>
<sequence length="690" mass="75239">MEEVSYSVKTPVLGCKVLSKGRHIGLQQLRALAGTGITLLGPNKSYKFIEDQGSGECALACSAFRLLEHLDFTCAVGQLLNETVQAHQKVFKTGTGCLLFLAGVWSVAVLELLCTGIPITDIISAMSEGLDSCSEACMTCCVAIEDIFSVDDCELEKQINSLNDLQIAFPSNQYLVSSQQVFLNDSQNTAPASFSDTEVSSFTQDRHTKKLMTQDGKVPASLKRKIKLTHSRYFSPKEADSKDGSPQVQSRITNFTHLCSVLSHGCDYGMNLALEANRIQTESKGKKDSCPRTFDVSKLVTCVLPGVLEGQSCATSGFVTVVSVELASLIKDFKDQTVNVVLINGDLSEKYRHVGFSTHPNIRNVTENLDSLGHNLQDKWVNAALTCLLKLKVNLVLVTGVACARLTEVCLKCKILVVERVKHNILKDFSETTGALPVAYVTHVNEHCVGGGARVSLWRECSHSKVAKMATINITVSGTALVTVVITSPVNGKLQALEDQFWSSAYRLHHALQDGKLFPGAGAIELFCVQHLQKLITQDSERTSKEENKTAASSRLLHTAGTAVSYKGMVWQHMAEGWKEYVATVLYNTGVYASKLEACTVVNQALCQKNKRMSLAPNFSELLVVGNTASNGHSGVSRKKVSVYDNVTVKLEAWRKALDLVLLVLQTDTEIITGYSAEDRGEQENGLMVL</sequence>
<dbReference type="Pfam" id="PF00118">
    <property type="entry name" value="Cpn60_TCP1"/>
    <property type="match status" value="1"/>
</dbReference>
<dbReference type="PANTHER" id="PTHR46883">
    <property type="entry name" value="BARDET-BIEDL SYNDROME 12 PROTEIN"/>
    <property type="match status" value="1"/>
</dbReference>
<dbReference type="Bgee" id="ENSLOCG00000002831">
    <property type="expression patterns" value="Expressed in muscle tissue and 12 other cell types or tissues"/>
</dbReference>
<proteinExistence type="predicted"/>
<dbReference type="GO" id="GO:0051131">
    <property type="term" value="P:chaperone-mediated protein complex assembly"/>
    <property type="evidence" value="ECO:0000318"/>
    <property type="project" value="GO_Central"/>
</dbReference>
<name>W5M4M4_LEPOC</name>
<dbReference type="GeneID" id="102698744"/>
<keyword evidence="2" id="KW-1185">Reference proteome</keyword>
<reference evidence="1" key="2">
    <citation type="submission" date="2025-08" db="UniProtKB">
        <authorList>
            <consortium name="Ensembl"/>
        </authorList>
    </citation>
    <scope>IDENTIFICATION</scope>
</reference>
<dbReference type="GO" id="GO:0060027">
    <property type="term" value="P:convergent extension involved in gastrulation"/>
    <property type="evidence" value="ECO:0007669"/>
    <property type="project" value="Ensembl"/>
</dbReference>
<dbReference type="PANTHER" id="PTHR46883:SF1">
    <property type="entry name" value="BARDET-BIEDL SYNDROME 12 PROTEIN"/>
    <property type="match status" value="1"/>
</dbReference>
<dbReference type="InterPro" id="IPR027409">
    <property type="entry name" value="GroEL-like_apical_dom_sf"/>
</dbReference>
<dbReference type="HOGENOM" id="CLU_025269_0_0_1"/>
<protein>
    <submittedName>
        <fullName evidence="1">Bardet-Biedl syndrome 12</fullName>
    </submittedName>
</protein>
<evidence type="ECO:0000313" key="2">
    <source>
        <dbReference type="Proteomes" id="UP000018468"/>
    </source>
</evidence>
<accession>W5M4M4</accession>
<reference evidence="2" key="1">
    <citation type="submission" date="2011-12" db="EMBL/GenBank/DDBJ databases">
        <title>The Draft Genome of Lepisosteus oculatus.</title>
        <authorList>
            <consortium name="The Broad Institute Genome Assembly &amp; Analysis Group"/>
            <consortium name="Computational R&amp;D Group"/>
            <consortium name="and Sequencing Platform"/>
            <person name="Di Palma F."/>
            <person name="Alfoldi J."/>
            <person name="Johnson J."/>
            <person name="Berlin A."/>
            <person name="Gnerre S."/>
            <person name="Jaffe D."/>
            <person name="MacCallum I."/>
            <person name="Young S."/>
            <person name="Walker B.J."/>
            <person name="Lander E.S."/>
            <person name="Lindblad-Toh K."/>
        </authorList>
    </citation>
    <scope>NUCLEOTIDE SEQUENCE [LARGE SCALE GENOMIC DNA]</scope>
</reference>
<dbReference type="OMA" id="CPFLQIP"/>
<dbReference type="CTD" id="166379"/>
<dbReference type="Proteomes" id="UP000018468">
    <property type="component" value="Linkage group LG4"/>
</dbReference>
<dbReference type="OrthoDB" id="10037098at2759"/>
<dbReference type="GeneTree" id="ENSGT00390000008984"/>
<dbReference type="Gene3D" id="3.50.7.10">
    <property type="entry name" value="GroEL"/>
    <property type="match status" value="1"/>
</dbReference>
<dbReference type="AlphaFoldDB" id="W5M4M4"/>
<dbReference type="InterPro" id="IPR002423">
    <property type="entry name" value="Cpn60/GroEL/TCP-1"/>
</dbReference>
<dbReference type="SUPFAM" id="SSF52029">
    <property type="entry name" value="GroEL apical domain-like"/>
    <property type="match status" value="1"/>
</dbReference>
<dbReference type="InParanoid" id="W5M4M4"/>
<dbReference type="Gene3D" id="1.10.560.10">
    <property type="entry name" value="GroEL-like equatorial domain"/>
    <property type="match status" value="1"/>
</dbReference>
<evidence type="ECO:0000313" key="1">
    <source>
        <dbReference type="Ensembl" id="ENSLOCP00000003332.1"/>
    </source>
</evidence>
<dbReference type="InterPro" id="IPR027413">
    <property type="entry name" value="GROEL-like_equatorial_sf"/>
</dbReference>
<dbReference type="EMBL" id="AHAT01020568">
    <property type="status" value="NOT_ANNOTATED_CDS"/>
    <property type="molecule type" value="Genomic_DNA"/>
</dbReference>
<dbReference type="FunCoup" id="W5M4M4">
    <property type="interactions" value="961"/>
</dbReference>
<dbReference type="GO" id="GO:0045494">
    <property type="term" value="P:photoreceptor cell maintenance"/>
    <property type="evidence" value="ECO:0000318"/>
    <property type="project" value="GO_Central"/>
</dbReference>
<dbReference type="Ensembl" id="ENSLOCT00000003339.1">
    <property type="protein sequence ID" value="ENSLOCP00000003332.1"/>
    <property type="gene ID" value="ENSLOCG00000002831.1"/>
</dbReference>
<dbReference type="KEGG" id="loc:102698744"/>
<dbReference type="InterPro" id="IPR042984">
    <property type="entry name" value="BBS12"/>
</dbReference>
<dbReference type="eggNOG" id="ENOG502QUYD">
    <property type="taxonomic scope" value="Eukaryota"/>
</dbReference>
<dbReference type="STRING" id="7918.ENSLOCP00000003332"/>